<dbReference type="InterPro" id="IPR022300">
    <property type="entry name" value="PPK2-rel_1"/>
</dbReference>
<dbReference type="InterPro" id="IPR022488">
    <property type="entry name" value="PPK2-related"/>
</dbReference>
<dbReference type="NCBIfam" id="TIGR03709">
    <property type="entry name" value="PPK2_rel_1"/>
    <property type="match status" value="1"/>
</dbReference>
<dbReference type="EMBL" id="JBHUGA010000004">
    <property type="protein sequence ID" value="MFD1845322.1"/>
    <property type="molecule type" value="Genomic_DNA"/>
</dbReference>
<proteinExistence type="predicted"/>
<dbReference type="PIRSF" id="PIRSF028756">
    <property type="entry name" value="PPK2_prd"/>
    <property type="match status" value="1"/>
</dbReference>
<dbReference type="PANTHER" id="PTHR34383:SF3">
    <property type="entry name" value="POLYPHOSPHATE:AMP PHOSPHOTRANSFERASE"/>
    <property type="match status" value="1"/>
</dbReference>
<protein>
    <submittedName>
        <fullName evidence="4">Polyphosphate kinase 2 family protein</fullName>
    </submittedName>
</protein>
<evidence type="ECO:0000313" key="5">
    <source>
        <dbReference type="Proteomes" id="UP001597307"/>
    </source>
</evidence>
<feature type="domain" description="Polyphosphate kinase-2-related" evidence="3">
    <location>
        <begin position="39"/>
        <end position="265"/>
    </location>
</feature>
<dbReference type="InterPro" id="IPR016898">
    <property type="entry name" value="Polyphosphate_phosphotransfera"/>
</dbReference>
<organism evidence="4 5">
    <name type="scientific">Arthrobacter flavus</name>
    <dbReference type="NCBI Taxonomy" id="95172"/>
    <lineage>
        <taxon>Bacteria</taxon>
        <taxon>Bacillati</taxon>
        <taxon>Actinomycetota</taxon>
        <taxon>Actinomycetes</taxon>
        <taxon>Micrococcales</taxon>
        <taxon>Micrococcaceae</taxon>
        <taxon>Arthrobacter</taxon>
    </lineage>
</organism>
<reference evidence="5" key="1">
    <citation type="journal article" date="2019" name="Int. J. Syst. Evol. Microbiol.">
        <title>The Global Catalogue of Microorganisms (GCM) 10K type strain sequencing project: providing services to taxonomists for standard genome sequencing and annotation.</title>
        <authorList>
            <consortium name="The Broad Institute Genomics Platform"/>
            <consortium name="The Broad Institute Genome Sequencing Center for Infectious Disease"/>
            <person name="Wu L."/>
            <person name="Ma J."/>
        </authorList>
    </citation>
    <scope>NUCLEOTIDE SEQUENCE [LARGE SCALE GENOMIC DNA]</scope>
    <source>
        <strain evidence="5">JCM 11496</strain>
    </source>
</reference>
<evidence type="ECO:0000313" key="4">
    <source>
        <dbReference type="EMBL" id="MFD1845322.1"/>
    </source>
</evidence>
<dbReference type="Proteomes" id="UP001597307">
    <property type="component" value="Unassembled WGS sequence"/>
</dbReference>
<keyword evidence="5" id="KW-1185">Reference proteome</keyword>
<dbReference type="RefSeq" id="WP_343877381.1">
    <property type="nucleotide sequence ID" value="NZ_BAAAIJ010000004.1"/>
</dbReference>
<gene>
    <name evidence="4" type="ORF">ACFSFX_01755</name>
</gene>
<evidence type="ECO:0000256" key="1">
    <source>
        <dbReference type="ARBA" id="ARBA00022679"/>
    </source>
</evidence>
<dbReference type="Gene3D" id="3.40.50.300">
    <property type="entry name" value="P-loop containing nucleotide triphosphate hydrolases"/>
    <property type="match status" value="1"/>
</dbReference>
<dbReference type="PANTHER" id="PTHR34383">
    <property type="entry name" value="POLYPHOSPHATE:AMP PHOSPHOTRANSFERASE-RELATED"/>
    <property type="match status" value="1"/>
</dbReference>
<dbReference type="GO" id="GO:0016301">
    <property type="term" value="F:kinase activity"/>
    <property type="evidence" value="ECO:0007669"/>
    <property type="project" value="UniProtKB-KW"/>
</dbReference>
<sequence length="285" mass="32177">MSPAIPAFETSPSQALLVGPDIDLASIDSRATPGFTGGKKEGRLKLDAENAELSELQEKLFAESRFGSELSLLVVLQAMDTAGKGGIVRHVVGAVDPQGVKHYAFKTPTAAEKRHDFLWRIKKQLPGPGMIGVFDRSHYEDVLIQRVRGFAEPPVIEERYGLIRDFEASLVESGTRIIKVMLHISPEEQKARLAERLERKDKHWKYNPGDLDERQLWDEYQAAYQLAIERTSTAEAPWFVVPADRKWYARMAVQQLIIDALQDMQLSWPKAHFDVEAEQARIARS</sequence>
<accession>A0ABW4Q3N9</accession>
<dbReference type="SUPFAM" id="SSF52540">
    <property type="entry name" value="P-loop containing nucleoside triphosphate hydrolases"/>
    <property type="match status" value="1"/>
</dbReference>
<dbReference type="Pfam" id="PF03976">
    <property type="entry name" value="PPK2"/>
    <property type="match status" value="1"/>
</dbReference>
<evidence type="ECO:0000259" key="3">
    <source>
        <dbReference type="Pfam" id="PF03976"/>
    </source>
</evidence>
<dbReference type="InterPro" id="IPR027417">
    <property type="entry name" value="P-loop_NTPase"/>
</dbReference>
<keyword evidence="1" id="KW-0808">Transferase</keyword>
<evidence type="ECO:0000256" key="2">
    <source>
        <dbReference type="ARBA" id="ARBA00022777"/>
    </source>
</evidence>
<comment type="caution">
    <text evidence="4">The sequence shown here is derived from an EMBL/GenBank/DDBJ whole genome shotgun (WGS) entry which is preliminary data.</text>
</comment>
<name>A0ABW4Q3N9_9MICC</name>
<keyword evidence="2 4" id="KW-0418">Kinase</keyword>